<dbReference type="GeneID" id="5888507"/>
<organism evidence="2 3">
    <name type="scientific">Monosiga brevicollis</name>
    <name type="common">Choanoflagellate</name>
    <dbReference type="NCBI Taxonomy" id="81824"/>
    <lineage>
        <taxon>Eukaryota</taxon>
        <taxon>Choanoflagellata</taxon>
        <taxon>Craspedida</taxon>
        <taxon>Salpingoecidae</taxon>
        <taxon>Monosiga</taxon>
    </lineage>
</organism>
<dbReference type="AlphaFoldDB" id="A9URU9"/>
<feature type="compositionally biased region" description="Basic and acidic residues" evidence="1">
    <location>
        <begin position="172"/>
        <end position="181"/>
    </location>
</feature>
<feature type="compositionally biased region" description="Polar residues" evidence="1">
    <location>
        <begin position="558"/>
        <end position="580"/>
    </location>
</feature>
<dbReference type="RefSeq" id="XP_001742955.1">
    <property type="nucleotide sequence ID" value="XM_001742903.1"/>
</dbReference>
<reference evidence="2 3" key="1">
    <citation type="journal article" date="2008" name="Nature">
        <title>The genome of the choanoflagellate Monosiga brevicollis and the origin of metazoans.</title>
        <authorList>
            <consortium name="JGI Sequencing"/>
            <person name="King N."/>
            <person name="Westbrook M.J."/>
            <person name="Young S.L."/>
            <person name="Kuo A."/>
            <person name="Abedin M."/>
            <person name="Chapman J."/>
            <person name="Fairclough S."/>
            <person name="Hellsten U."/>
            <person name="Isogai Y."/>
            <person name="Letunic I."/>
            <person name="Marr M."/>
            <person name="Pincus D."/>
            <person name="Putnam N."/>
            <person name="Rokas A."/>
            <person name="Wright K.J."/>
            <person name="Zuzow R."/>
            <person name="Dirks W."/>
            <person name="Good M."/>
            <person name="Goodstein D."/>
            <person name="Lemons D."/>
            <person name="Li W."/>
            <person name="Lyons J.B."/>
            <person name="Morris A."/>
            <person name="Nichols S."/>
            <person name="Richter D.J."/>
            <person name="Salamov A."/>
            <person name="Bork P."/>
            <person name="Lim W.A."/>
            <person name="Manning G."/>
            <person name="Miller W.T."/>
            <person name="McGinnis W."/>
            <person name="Shapiro H."/>
            <person name="Tjian R."/>
            <person name="Grigoriev I.V."/>
            <person name="Rokhsar D."/>
        </authorList>
    </citation>
    <scope>NUCLEOTIDE SEQUENCE [LARGE SCALE GENOMIC DNA]</scope>
    <source>
        <strain evidence="3">MX1 / ATCC 50154</strain>
    </source>
</reference>
<dbReference type="KEGG" id="mbr:MONBRDRAFT_5575"/>
<evidence type="ECO:0000313" key="3">
    <source>
        <dbReference type="Proteomes" id="UP000001357"/>
    </source>
</evidence>
<dbReference type="EMBL" id="CH991544">
    <property type="protein sequence ID" value="EDQ91669.1"/>
    <property type="molecule type" value="Genomic_DNA"/>
</dbReference>
<dbReference type="InParanoid" id="A9URU9"/>
<keyword evidence="3" id="KW-1185">Reference proteome</keyword>
<evidence type="ECO:0000313" key="2">
    <source>
        <dbReference type="EMBL" id="EDQ91669.1"/>
    </source>
</evidence>
<feature type="region of interest" description="Disordered" evidence="1">
    <location>
        <begin position="172"/>
        <end position="220"/>
    </location>
</feature>
<feature type="compositionally biased region" description="Low complexity" evidence="1">
    <location>
        <begin position="1"/>
        <end position="21"/>
    </location>
</feature>
<feature type="region of interest" description="Disordered" evidence="1">
    <location>
        <begin position="1"/>
        <end position="71"/>
    </location>
</feature>
<evidence type="ECO:0000256" key="1">
    <source>
        <dbReference type="SAM" id="MobiDB-lite"/>
    </source>
</evidence>
<feature type="compositionally biased region" description="Basic and acidic residues" evidence="1">
    <location>
        <begin position="540"/>
        <end position="551"/>
    </location>
</feature>
<gene>
    <name evidence="2" type="ORF">MONBRDRAFT_5575</name>
</gene>
<sequence length="625" mass="67921">MTESAVPSHSASPLASANASNGEKPRMRAVQLMRRLPAPPPTTPPQRGRRRLPSTPPRSPRLSLANSFGVDDEEAATVSSRASFDSQWSSPLAARASLPYAGSVGTVEDEVFDDPLNQSLSLSLSFSADQAAALSPLSNLGAQASLPSSLEVGPTLPTLDPTVPVALSPRTKLADAQDSHKNSAHKSRWGSNLAHPPAHVDSPLAHSPSRSNTDAPDKRQSVISAQELREALEAIIQPAGEDASTDLNDALQESRRLAISSKNNNDSETPSALSSGAAFHIHSAQYSTPPPDCGPRTPRFAAHAVGIKRTKLGRRPVFKPRALRDPLLDGLPEEGTFLRSVIAPAGSVQTAESNRGSSLSDHVHARLQEIRNLQWRNIREEGWGWRKKLAKKALQSNTGLGHVGRDEDEDAQDNSSVTTREQKRTRPSRLSRSCAAEVRKQPIMAYQNLFGNRDSQHFQLRRNLFMDEPAAEAEPSSASMPMDPPQKVTGFQSHLTFDAPTRPTILAPVEDEEEDDDEIDLSLATSSDFLSSMVPRATVRPRERGSLRSRDLLGSSLQASQLKTSSPSTSRENQQQSNHKPSPFFRVKSASPRNGGLEWLGDSRGRWETSPKHVALERAVNQALY</sequence>
<name>A9URU9_MONBE</name>
<proteinExistence type="predicted"/>
<feature type="region of interest" description="Disordered" evidence="1">
    <location>
        <begin position="534"/>
        <end position="605"/>
    </location>
</feature>
<protein>
    <submittedName>
        <fullName evidence="2">Uncharacterized protein</fullName>
    </submittedName>
</protein>
<dbReference type="Proteomes" id="UP000001357">
    <property type="component" value="Unassembled WGS sequence"/>
</dbReference>
<feature type="region of interest" description="Disordered" evidence="1">
    <location>
        <begin position="396"/>
        <end position="434"/>
    </location>
</feature>
<accession>A9URU9</accession>